<sequence>MTRRRTDDLTLAGPLPTVPGVASLGIRVTYPGYSPKGWTVALLRLPNDYYVVVGHEPRTRWAVVYRHYVVPGTGVVDPRPVLIDPISKALAPRGIKWDWKDGRGISSVLRALAPLDRAPDRYIGKETHVAA</sequence>
<organism evidence="1 2">
    <name type="scientific">Streptomyces turgidiscabies (strain Car8)</name>
    <dbReference type="NCBI Taxonomy" id="698760"/>
    <lineage>
        <taxon>Bacteria</taxon>
        <taxon>Bacillati</taxon>
        <taxon>Actinomycetota</taxon>
        <taxon>Actinomycetes</taxon>
        <taxon>Kitasatosporales</taxon>
        <taxon>Streptomycetaceae</taxon>
        <taxon>Streptomyces</taxon>
    </lineage>
</organism>
<protein>
    <submittedName>
        <fullName evidence="1">Uncharacterized protein</fullName>
    </submittedName>
</protein>
<dbReference type="Proteomes" id="UP000010931">
    <property type="component" value="Unassembled WGS sequence"/>
</dbReference>
<keyword evidence="2" id="KW-1185">Reference proteome</keyword>
<accession>L7F2M4</accession>
<comment type="caution">
    <text evidence="1">The sequence shown here is derived from an EMBL/GenBank/DDBJ whole genome shotgun (WGS) entry which is preliminary data.</text>
</comment>
<dbReference type="PATRIC" id="fig|698760.3.peg.5147"/>
<gene>
    <name evidence="1" type="ORF">STRTUCAR8_01609</name>
</gene>
<dbReference type="RefSeq" id="WP_006378807.1">
    <property type="nucleotide sequence ID" value="NZ_AEJB01000361.1"/>
</dbReference>
<proteinExistence type="predicted"/>
<dbReference type="AlphaFoldDB" id="L7F2M4"/>
<dbReference type="EMBL" id="AEJB01000361">
    <property type="protein sequence ID" value="ELP65873.1"/>
    <property type="molecule type" value="Genomic_DNA"/>
</dbReference>
<name>L7F2M4_STRT8</name>
<dbReference type="GeneID" id="97407288"/>
<reference evidence="1 2" key="1">
    <citation type="journal article" date="2011" name="Plasmid">
        <title>Streptomyces turgidiscabies Car8 contains a modular pathogenicity island that shares virulence genes with other actinobacterial plant pathogens.</title>
        <authorList>
            <person name="Huguet-Tapia J.C."/>
            <person name="Badger J.H."/>
            <person name="Loria R."/>
            <person name="Pettis G.S."/>
        </authorList>
    </citation>
    <scope>NUCLEOTIDE SEQUENCE [LARGE SCALE GENOMIC DNA]</scope>
    <source>
        <strain evidence="1 2">Car8</strain>
    </source>
</reference>
<evidence type="ECO:0000313" key="1">
    <source>
        <dbReference type="EMBL" id="ELP65873.1"/>
    </source>
</evidence>
<evidence type="ECO:0000313" key="2">
    <source>
        <dbReference type="Proteomes" id="UP000010931"/>
    </source>
</evidence>